<dbReference type="Proteomes" id="UP000000437">
    <property type="component" value="Chromosome 21"/>
</dbReference>
<dbReference type="RefSeq" id="XP_068072262.1">
    <property type="nucleotide sequence ID" value="XM_068216161.2"/>
</dbReference>
<reference evidence="2" key="1">
    <citation type="submission" date="2025-08" db="UniProtKB">
        <authorList>
            <consortium name="RefSeq"/>
        </authorList>
    </citation>
    <scope>IDENTIFICATION</scope>
    <source>
        <strain evidence="2">Tuebingen</strain>
        <tissue evidence="2">Fibroblasts and whole tissue</tissue>
    </source>
</reference>
<accession>A0AB32TCI7</accession>
<protein>
    <submittedName>
        <fullName evidence="2">Uncharacterized protein isoform X1</fullName>
    </submittedName>
</protein>
<keyword evidence="1" id="KW-1185">Reference proteome</keyword>
<dbReference type="GeneID" id="137488852"/>
<dbReference type="AlphaFoldDB" id="A0AB32TCI7"/>
<proteinExistence type="predicted"/>
<organism evidence="1 2">
    <name type="scientific">Danio rerio</name>
    <name type="common">Zebrafish</name>
    <name type="synonym">Brachydanio rerio</name>
    <dbReference type="NCBI Taxonomy" id="7955"/>
    <lineage>
        <taxon>Eukaryota</taxon>
        <taxon>Metazoa</taxon>
        <taxon>Chordata</taxon>
        <taxon>Craniata</taxon>
        <taxon>Vertebrata</taxon>
        <taxon>Euteleostomi</taxon>
        <taxon>Actinopterygii</taxon>
        <taxon>Neopterygii</taxon>
        <taxon>Teleostei</taxon>
        <taxon>Ostariophysi</taxon>
        <taxon>Cypriniformes</taxon>
        <taxon>Danionidae</taxon>
        <taxon>Danioninae</taxon>
        <taxon>Danio</taxon>
    </lineage>
</organism>
<dbReference type="KEGG" id="dre:137488852"/>
<gene>
    <name evidence="2" type="primary">LOC137488852</name>
</gene>
<name>A0AB32TCI7_DANRE</name>
<evidence type="ECO:0000313" key="2">
    <source>
        <dbReference type="RefSeq" id="XP_068072262.1"/>
    </source>
</evidence>
<evidence type="ECO:0000313" key="1">
    <source>
        <dbReference type="Proteomes" id="UP000000437"/>
    </source>
</evidence>
<sequence length="348" mass="38579">MIVKKSTSRVKPAGRNVTPMRAAAAFLGNSINLRLLKLSHDHRLQIHFSFNLLDVQTRGSRPSRRGSRGCQLSKLETNRCSKDSFRVVKVGKRFLNGQTLTSGCSQQGMSTASSSKDFSLDSTSMTMPSGVSSFLLDCLDVDSSASNVDLTLSSIEEFRKADNYDEGITLHSEDRTITSVKNSTLLDVSHAQDLSLQQPLNLSSILELSLEPDENKEESFSVSPVKLSPPRMPYDTLASDIAAECVLKSAERSHVDISDPILPPIAKKCFARKEKEMKRRKVTFSDIVSIQNVSSHKCDKAGLRKSGDLPSASVKFFDFANDCERRAFFHRLKQTCSFQFPAKPMLSM</sequence>